<keyword evidence="4 9" id="KW-0812">Transmembrane</keyword>
<dbReference type="eggNOG" id="KOG1699">
    <property type="taxonomic scope" value="Eukaryota"/>
</dbReference>
<evidence type="ECO:0000256" key="8">
    <source>
        <dbReference type="SAM" id="MobiDB-lite"/>
    </source>
</evidence>
<evidence type="ECO:0000256" key="5">
    <source>
        <dbReference type="ARBA" id="ARBA00022989"/>
    </source>
</evidence>
<dbReference type="GO" id="GO:0016407">
    <property type="term" value="F:acetyltransferase activity"/>
    <property type="evidence" value="ECO:0007669"/>
    <property type="project" value="TreeGrafter"/>
</dbReference>
<comment type="similarity">
    <text evidence="2">Belongs to the PC-esterase family. CASD1 subfamily.</text>
</comment>
<accession>C1E5M1</accession>
<dbReference type="GO" id="GO:0009834">
    <property type="term" value="P:plant-type secondary cell wall biogenesis"/>
    <property type="evidence" value="ECO:0007669"/>
    <property type="project" value="TreeGrafter"/>
</dbReference>
<dbReference type="PANTHER" id="PTHR13533:SF1">
    <property type="entry name" value="N-ACETYLNEURAMINATE 9-O-ACETYLTRANSFERASE"/>
    <property type="match status" value="1"/>
</dbReference>
<keyword evidence="12" id="KW-1185">Reference proteome</keyword>
<evidence type="ECO:0000259" key="10">
    <source>
        <dbReference type="Pfam" id="PF07779"/>
    </source>
</evidence>
<keyword evidence="5 9" id="KW-1133">Transmembrane helix</keyword>
<feature type="region of interest" description="Disordered" evidence="8">
    <location>
        <begin position="1"/>
        <end position="21"/>
    </location>
</feature>
<dbReference type="GO" id="GO:0016020">
    <property type="term" value="C:membrane"/>
    <property type="evidence" value="ECO:0007669"/>
    <property type="project" value="UniProtKB-SubCell"/>
</dbReference>
<comment type="subcellular location">
    <subcellularLocation>
        <location evidence="1">Membrane</location>
        <topology evidence="1">Multi-pass membrane protein</topology>
    </subcellularLocation>
</comment>
<dbReference type="RefSeq" id="XP_002502020.1">
    <property type="nucleotide sequence ID" value="XM_002501974.1"/>
</dbReference>
<evidence type="ECO:0000313" key="12">
    <source>
        <dbReference type="Proteomes" id="UP000002009"/>
    </source>
</evidence>
<dbReference type="Proteomes" id="UP000002009">
    <property type="component" value="Chromosome 5"/>
</dbReference>
<dbReference type="EMBL" id="CP001326">
    <property type="protein sequence ID" value="ACO63278.1"/>
    <property type="molecule type" value="Genomic_DNA"/>
</dbReference>
<evidence type="ECO:0000256" key="4">
    <source>
        <dbReference type="ARBA" id="ARBA00022692"/>
    </source>
</evidence>
<dbReference type="InterPro" id="IPR012419">
    <property type="entry name" value="Cas1_AcylTrans_dom"/>
</dbReference>
<dbReference type="GO" id="GO:0005794">
    <property type="term" value="C:Golgi apparatus"/>
    <property type="evidence" value="ECO:0007669"/>
    <property type="project" value="UniProtKB-ARBA"/>
</dbReference>
<sequence length="458" mass="52622">MGMRSPAPRRRGRRGAATPPRRALIASRDTLRAWTELGCVLALFWIADRSGAVPDAEKHYDRDLFWAIFGALGAYGWFTTAKECRSNAPLNREQTEEWKGWMQVLFLLYHYFKASEIYNAIRVFIAAYVWMTGFGNFSYYYVRKDFSFHRFAQMMWRLNFFVFFVCLAMRNDYVLYYICPMHTLFTWAVYFALYVGREHNTSTNVVLGKFAVCFAACYVLWEIPGVFTAVFGPFQGLFEYVDPKKPDVDPMHEWFFRSGLDRYVWIHGMACAFFHPRFESAMKKVDEMDQRRRVTAQCAIGAATLGAMYWWYSSVYVLPKLEYNALHPYTSWIPITGFIILRNLTRGLRSWHVSLFCWCGKITLETYISQFHIWLSTSNVPNAQPSALMALVPGHPMLNFALCTALYVGVSKRVFAVTNDLKIACVPDDARQIGLNAAFAAAWGVGAWALGAVLSSAF</sequence>
<evidence type="ECO:0000256" key="7">
    <source>
        <dbReference type="ARBA" id="ARBA00023180"/>
    </source>
</evidence>
<dbReference type="OMA" id="QSLLHEW"/>
<evidence type="ECO:0000256" key="9">
    <source>
        <dbReference type="SAM" id="Phobius"/>
    </source>
</evidence>
<dbReference type="OrthoDB" id="1932925at2759"/>
<proteinExistence type="inferred from homology"/>
<dbReference type="KEGG" id="mis:MICPUN_100377"/>
<dbReference type="GO" id="GO:0045492">
    <property type="term" value="P:xylan biosynthetic process"/>
    <property type="evidence" value="ECO:0007669"/>
    <property type="project" value="UniProtKB-ARBA"/>
</dbReference>
<dbReference type="AlphaFoldDB" id="C1E5M1"/>
<organism evidence="11 12">
    <name type="scientific">Micromonas commoda (strain RCC299 / NOUM17 / CCMP2709)</name>
    <name type="common">Picoplanktonic green alga</name>
    <dbReference type="NCBI Taxonomy" id="296587"/>
    <lineage>
        <taxon>Eukaryota</taxon>
        <taxon>Viridiplantae</taxon>
        <taxon>Chlorophyta</taxon>
        <taxon>Mamiellophyceae</taxon>
        <taxon>Mamiellales</taxon>
        <taxon>Mamiellaceae</taxon>
        <taxon>Micromonas</taxon>
    </lineage>
</organism>
<feature type="transmembrane region" description="Helical" evidence="9">
    <location>
        <begin position="387"/>
        <end position="410"/>
    </location>
</feature>
<dbReference type="PANTHER" id="PTHR13533">
    <property type="entry name" value="N-ACETYLNEURAMINATE 9-O-ACETYLTRANSFERASE"/>
    <property type="match status" value="1"/>
</dbReference>
<feature type="transmembrane region" description="Helical" evidence="9">
    <location>
        <begin position="175"/>
        <end position="195"/>
    </location>
</feature>
<name>C1E5M1_MICCC</name>
<evidence type="ECO:0000256" key="6">
    <source>
        <dbReference type="ARBA" id="ARBA00023136"/>
    </source>
</evidence>
<feature type="domain" description="Cas1p 10 TM acyl transferase" evidence="10">
    <location>
        <begin position="30"/>
        <end position="433"/>
    </location>
</feature>
<feature type="transmembrane region" description="Helical" evidence="9">
    <location>
        <begin position="117"/>
        <end position="142"/>
    </location>
</feature>
<dbReference type="GO" id="GO:0010411">
    <property type="term" value="P:xyloglucan metabolic process"/>
    <property type="evidence" value="ECO:0007669"/>
    <property type="project" value="TreeGrafter"/>
</dbReference>
<evidence type="ECO:0000256" key="2">
    <source>
        <dbReference type="ARBA" id="ARBA00010666"/>
    </source>
</evidence>
<reference evidence="11 12" key="1">
    <citation type="journal article" date="2009" name="Science">
        <title>Green evolution and dynamic adaptations revealed by genomes of the marine picoeukaryotes Micromonas.</title>
        <authorList>
            <person name="Worden A.Z."/>
            <person name="Lee J.H."/>
            <person name="Mock T."/>
            <person name="Rouze P."/>
            <person name="Simmons M.P."/>
            <person name="Aerts A.L."/>
            <person name="Allen A.E."/>
            <person name="Cuvelier M.L."/>
            <person name="Derelle E."/>
            <person name="Everett M.V."/>
            <person name="Foulon E."/>
            <person name="Grimwood J."/>
            <person name="Gundlach H."/>
            <person name="Henrissat B."/>
            <person name="Napoli C."/>
            <person name="McDonald S.M."/>
            <person name="Parker M.S."/>
            <person name="Rombauts S."/>
            <person name="Salamov A."/>
            <person name="Von Dassow P."/>
            <person name="Badger J.H."/>
            <person name="Coutinho P.M."/>
            <person name="Demir E."/>
            <person name="Dubchak I."/>
            <person name="Gentemann C."/>
            <person name="Eikrem W."/>
            <person name="Gready J.E."/>
            <person name="John U."/>
            <person name="Lanier W."/>
            <person name="Lindquist E.A."/>
            <person name="Lucas S."/>
            <person name="Mayer K.F."/>
            <person name="Moreau H."/>
            <person name="Not F."/>
            <person name="Otillar R."/>
            <person name="Panaud O."/>
            <person name="Pangilinan J."/>
            <person name="Paulsen I."/>
            <person name="Piegu B."/>
            <person name="Poliakov A."/>
            <person name="Robbens S."/>
            <person name="Schmutz J."/>
            <person name="Toulza E."/>
            <person name="Wyss T."/>
            <person name="Zelensky A."/>
            <person name="Zhou K."/>
            <person name="Armbrust E.V."/>
            <person name="Bhattacharya D."/>
            <person name="Goodenough U.W."/>
            <person name="Van de Peer Y."/>
            <person name="Grigoriev I.V."/>
        </authorList>
    </citation>
    <scope>NUCLEOTIDE SEQUENCE [LARGE SCALE GENOMIC DNA]</scope>
    <source>
        <strain evidence="12">RCC299 / NOUM17</strain>
    </source>
</reference>
<keyword evidence="7" id="KW-0325">Glycoprotein</keyword>
<keyword evidence="6 9" id="KW-0472">Membrane</keyword>
<keyword evidence="3" id="KW-0808">Transferase</keyword>
<dbReference type="GeneID" id="8243686"/>
<evidence type="ECO:0000256" key="1">
    <source>
        <dbReference type="ARBA" id="ARBA00004141"/>
    </source>
</evidence>
<dbReference type="FunCoup" id="C1E5M1">
    <property type="interactions" value="1151"/>
</dbReference>
<feature type="transmembrane region" description="Helical" evidence="9">
    <location>
        <begin position="353"/>
        <end position="375"/>
    </location>
</feature>
<dbReference type="Pfam" id="PF07779">
    <property type="entry name" value="Cas1_AcylT"/>
    <property type="match status" value="1"/>
</dbReference>
<protein>
    <recommendedName>
        <fullName evidence="10">Cas1p 10 TM acyl transferase domain-containing protein</fullName>
    </recommendedName>
</protein>
<feature type="transmembrane region" description="Helical" evidence="9">
    <location>
        <begin position="294"/>
        <end position="312"/>
    </location>
</feature>
<gene>
    <name evidence="11" type="ORF">MICPUN_100377</name>
</gene>
<evidence type="ECO:0000256" key="3">
    <source>
        <dbReference type="ARBA" id="ARBA00022679"/>
    </source>
</evidence>
<feature type="transmembrane region" description="Helical" evidence="9">
    <location>
        <begin position="207"/>
        <end position="234"/>
    </location>
</feature>
<feature type="transmembrane region" description="Helical" evidence="9">
    <location>
        <begin position="324"/>
        <end position="341"/>
    </location>
</feature>
<evidence type="ECO:0000313" key="11">
    <source>
        <dbReference type="EMBL" id="ACO63278.1"/>
    </source>
</evidence>
<dbReference type="InParanoid" id="C1E5M1"/>